<feature type="domain" description="Aerobactin siderophore biosynthesis IucA/IucC N-terminal" evidence="2">
    <location>
        <begin position="128"/>
        <end position="367"/>
    </location>
</feature>
<dbReference type="PANTHER" id="PTHR34384:SF6">
    <property type="entry name" value="STAPHYLOFERRIN B SYNTHASE"/>
    <property type="match status" value="1"/>
</dbReference>
<accession>A0A318TM53</accession>
<dbReference type="EMBL" id="QJTI01000001">
    <property type="protein sequence ID" value="PYF05563.1"/>
    <property type="molecule type" value="Genomic_DNA"/>
</dbReference>
<dbReference type="Proteomes" id="UP000248148">
    <property type="component" value="Unassembled WGS sequence"/>
</dbReference>
<proteinExistence type="predicted"/>
<dbReference type="InterPro" id="IPR007310">
    <property type="entry name" value="Aerobactin_biosyn_IucA/IucC_N"/>
</dbReference>
<organism evidence="4 5">
    <name type="scientific">Rhodopseudomonas faecalis</name>
    <dbReference type="NCBI Taxonomy" id="99655"/>
    <lineage>
        <taxon>Bacteria</taxon>
        <taxon>Pseudomonadati</taxon>
        <taxon>Pseudomonadota</taxon>
        <taxon>Alphaproteobacteria</taxon>
        <taxon>Hyphomicrobiales</taxon>
        <taxon>Nitrobacteraceae</taxon>
        <taxon>Rhodopseudomonas</taxon>
    </lineage>
</organism>
<gene>
    <name evidence="4" type="ORF">BJ122_101306</name>
</gene>
<dbReference type="InterPro" id="IPR022770">
    <property type="entry name" value="IucA/IucC-like_C"/>
</dbReference>
<protein>
    <submittedName>
        <fullName evidence="4">Siderophore synthetase component</fullName>
    </submittedName>
</protein>
<evidence type="ECO:0000313" key="4">
    <source>
        <dbReference type="EMBL" id="PYF05563.1"/>
    </source>
</evidence>
<reference evidence="4 5" key="1">
    <citation type="submission" date="2018-06" db="EMBL/GenBank/DDBJ databases">
        <title>Genomic Encyclopedia of Archaeal and Bacterial Type Strains, Phase II (KMG-II): from individual species to whole genera.</title>
        <authorList>
            <person name="Goeker M."/>
        </authorList>
    </citation>
    <scope>NUCLEOTIDE SEQUENCE [LARGE SCALE GENOMIC DNA]</scope>
    <source>
        <strain evidence="4 5">JCM 11668</strain>
    </source>
</reference>
<dbReference type="Pfam" id="PF04183">
    <property type="entry name" value="IucA_IucC"/>
    <property type="match status" value="1"/>
</dbReference>
<evidence type="ECO:0000259" key="2">
    <source>
        <dbReference type="Pfam" id="PF04183"/>
    </source>
</evidence>
<dbReference type="OrthoDB" id="495728at2"/>
<comment type="pathway">
    <text evidence="1">Siderophore biosynthesis.</text>
</comment>
<dbReference type="Gene3D" id="6.10.250.3370">
    <property type="match status" value="1"/>
</dbReference>
<dbReference type="PANTHER" id="PTHR34384">
    <property type="entry name" value="L-2,3-DIAMINOPROPANOATE--CITRATE LIGASE"/>
    <property type="match status" value="1"/>
</dbReference>
<name>A0A318TM53_9BRAD</name>
<dbReference type="Pfam" id="PF06276">
    <property type="entry name" value="FhuF"/>
    <property type="match status" value="1"/>
</dbReference>
<dbReference type="InterPro" id="IPR037455">
    <property type="entry name" value="LucA/IucC-like"/>
</dbReference>
<sequence length="577" mass="64176">MSLPGDVPALPEERVVRQLIAAALYENLCGPIALAPCPARRFEWRCNGRAWRAHGRIGAFGRPRLDPGTVECRTGCVWNQASIADAVADLPADPQQRVRLGQELAQTEALVRWNRLNAPRHDRRRMSFSALDAAIDEGHPYHPCFKSRTGFDEHDHRRYGPEAGGAFQLVWLAVTRDLLHMSLPDAEETFWKRELGAAGLAEIAAHAAALGLEQQRFGLMPIHPWQWRDLSANRLRPLLQAGRIHDLGAAGDLYCASQSVRTLGNAQSPGRSSVKLSLGIVNTSTLRNIEAHSVATAPELSRWLDAVLDSDPLFGTSYRLDILREFAGAIVDRDGPLGGEIAAIWRESVESKLADGECAVPFNALMAIESDGLPFIDPWLQRYGIKPWLDRLIEVAVLPVWRLLVVHGIATEAHGQNMVLVHRDGWPERLILRDFHDSLEFVADFLANPNLAPDFPTLDPRYRRALPNQYYWMERPEDLRDLFVDCLFVFNLSEISHLVQSFYGISEGAFWHRVSLRLAADIAEHGLGERAACLGFGSPEIVIESLLARKLGLSGEALQHKVPNPLAAVAPIAREYA</sequence>
<keyword evidence="5" id="KW-1185">Reference proteome</keyword>
<evidence type="ECO:0000259" key="3">
    <source>
        <dbReference type="Pfam" id="PF06276"/>
    </source>
</evidence>
<dbReference type="RefSeq" id="WP_110779397.1">
    <property type="nucleotide sequence ID" value="NZ_QJTI01000001.1"/>
</dbReference>
<evidence type="ECO:0000313" key="5">
    <source>
        <dbReference type="Proteomes" id="UP000248148"/>
    </source>
</evidence>
<dbReference type="GO" id="GO:0019290">
    <property type="term" value="P:siderophore biosynthetic process"/>
    <property type="evidence" value="ECO:0007669"/>
    <property type="project" value="InterPro"/>
</dbReference>
<dbReference type="GO" id="GO:0016881">
    <property type="term" value="F:acid-amino acid ligase activity"/>
    <property type="evidence" value="ECO:0007669"/>
    <property type="project" value="UniProtKB-ARBA"/>
</dbReference>
<feature type="domain" description="Aerobactin siderophore biosynthesis IucA/IucC-like C-terminal" evidence="3">
    <location>
        <begin position="388"/>
        <end position="533"/>
    </location>
</feature>
<dbReference type="AlphaFoldDB" id="A0A318TM53"/>
<comment type="caution">
    <text evidence="4">The sequence shown here is derived from an EMBL/GenBank/DDBJ whole genome shotgun (WGS) entry which is preliminary data.</text>
</comment>
<evidence type="ECO:0000256" key="1">
    <source>
        <dbReference type="ARBA" id="ARBA00004924"/>
    </source>
</evidence>
<dbReference type="Gene3D" id="1.10.510.40">
    <property type="match status" value="1"/>
</dbReference>